<dbReference type="AlphaFoldDB" id="A0A180GZN8"/>
<dbReference type="VEuPathDB" id="FungiDB:PTTG_25731"/>
<keyword evidence="1" id="KW-0812">Transmembrane</keyword>
<protein>
    <submittedName>
        <fullName evidence="2 3">Uncharacterized protein</fullName>
    </submittedName>
</protein>
<proteinExistence type="predicted"/>
<keyword evidence="1" id="KW-1133">Transmembrane helix</keyword>
<accession>A0A180GZN8</accession>
<sequence length="420" mass="47301">MARADLYFRSLATPQILSIDFPGSASHPSTPIAALLEMAENPPIVPRKNRKGVPHVPPLNNEERREFDERFRSLSNSPEGAIELIKLARKHKLPVSNFLDYKEKLTPSFSKLTWNHAKRLYGLKSPSDIPVLVVDLPFISEELALKLFTRVDEADKTTSSLHDADREAKVVAWLILVISKIVVLFDGAISNDHEGNLRGFDGGGGRVEFIYLVLDLCIVLIVEAKYGQDNNNNFAQIMVELEAADQQNCLRNLSIEKVFGVLASARTWYFWSYTGGPTATSFAVSTPFIVTSNDPDSQTEMRLETFRAMWVFFLNGFLLALGALMERSNYEANEEAMQKGFNPDQYPRRPSYRKWQEAHSHAQNAVNLSKSAKNDQEFNQVLAVLKMSLNALPDEHSRTIQDVSSSIKALYSRGLQYKKS</sequence>
<dbReference type="EMBL" id="ADAS02000008">
    <property type="protein sequence ID" value="OAV98285.1"/>
    <property type="molecule type" value="Genomic_DNA"/>
</dbReference>
<evidence type="ECO:0000313" key="3">
    <source>
        <dbReference type="EnsemblFungi" id="PTTG_25731-t43_1-p1"/>
    </source>
</evidence>
<feature type="transmembrane region" description="Helical" evidence="1">
    <location>
        <begin position="209"/>
        <end position="226"/>
    </location>
</feature>
<keyword evidence="4" id="KW-1185">Reference proteome</keyword>
<reference evidence="3" key="4">
    <citation type="submission" date="2025-05" db="UniProtKB">
        <authorList>
            <consortium name="EnsemblFungi"/>
        </authorList>
    </citation>
    <scope>IDENTIFICATION</scope>
    <source>
        <strain evidence="3">isolate 1-1 / race 1 (BBBD)</strain>
    </source>
</reference>
<name>A0A180GZN8_PUCT1</name>
<evidence type="ECO:0000313" key="2">
    <source>
        <dbReference type="EMBL" id="OAV98285.1"/>
    </source>
</evidence>
<keyword evidence="1" id="KW-0472">Membrane</keyword>
<dbReference type="EnsemblFungi" id="PTTG_25731-t43_1">
    <property type="protein sequence ID" value="PTTG_25731-t43_1-p1"/>
    <property type="gene ID" value="PTTG_25731"/>
</dbReference>
<feature type="transmembrane region" description="Helical" evidence="1">
    <location>
        <begin position="308"/>
        <end position="325"/>
    </location>
</feature>
<evidence type="ECO:0000313" key="4">
    <source>
        <dbReference type="Proteomes" id="UP000005240"/>
    </source>
</evidence>
<reference evidence="2" key="1">
    <citation type="submission" date="2009-11" db="EMBL/GenBank/DDBJ databases">
        <authorList>
            <consortium name="The Broad Institute Genome Sequencing Platform"/>
            <person name="Ward D."/>
            <person name="Feldgarden M."/>
            <person name="Earl A."/>
            <person name="Young S.K."/>
            <person name="Zeng Q."/>
            <person name="Koehrsen M."/>
            <person name="Alvarado L."/>
            <person name="Berlin A."/>
            <person name="Bochicchio J."/>
            <person name="Borenstein D."/>
            <person name="Chapman S.B."/>
            <person name="Chen Z."/>
            <person name="Engels R."/>
            <person name="Freedman E."/>
            <person name="Gellesch M."/>
            <person name="Goldberg J."/>
            <person name="Griggs A."/>
            <person name="Gujja S."/>
            <person name="Heilman E."/>
            <person name="Heiman D."/>
            <person name="Hepburn T."/>
            <person name="Howarth C."/>
            <person name="Jen D."/>
            <person name="Larson L."/>
            <person name="Lewis B."/>
            <person name="Mehta T."/>
            <person name="Park D."/>
            <person name="Pearson M."/>
            <person name="Roberts A."/>
            <person name="Saif S."/>
            <person name="Shea T."/>
            <person name="Shenoy N."/>
            <person name="Sisk P."/>
            <person name="Stolte C."/>
            <person name="Sykes S."/>
            <person name="Thomson T."/>
            <person name="Walk T."/>
            <person name="White J."/>
            <person name="Yandava C."/>
            <person name="Izard J."/>
            <person name="Baranova O.V."/>
            <person name="Blanton J.M."/>
            <person name="Tanner A.C."/>
            <person name="Dewhirst F.E."/>
            <person name="Haas B."/>
            <person name="Nusbaum C."/>
            <person name="Birren B."/>
        </authorList>
    </citation>
    <scope>NUCLEOTIDE SEQUENCE [LARGE SCALE GENOMIC DNA]</scope>
    <source>
        <strain evidence="2">1-1 BBBD Race 1</strain>
    </source>
</reference>
<dbReference type="Proteomes" id="UP000005240">
    <property type="component" value="Unassembled WGS sequence"/>
</dbReference>
<reference evidence="3 4" key="3">
    <citation type="journal article" date="2017" name="G3 (Bethesda)">
        <title>Comparative analysis highlights variable genome content of wheat rusts and divergence of the mating loci.</title>
        <authorList>
            <person name="Cuomo C.A."/>
            <person name="Bakkeren G."/>
            <person name="Khalil H.B."/>
            <person name="Panwar V."/>
            <person name="Joly D."/>
            <person name="Linning R."/>
            <person name="Sakthikumar S."/>
            <person name="Song X."/>
            <person name="Adiconis X."/>
            <person name="Fan L."/>
            <person name="Goldberg J.M."/>
            <person name="Levin J.Z."/>
            <person name="Young S."/>
            <person name="Zeng Q."/>
            <person name="Anikster Y."/>
            <person name="Bruce M."/>
            <person name="Wang M."/>
            <person name="Yin C."/>
            <person name="McCallum B."/>
            <person name="Szabo L.J."/>
            <person name="Hulbert S."/>
            <person name="Chen X."/>
            <person name="Fellers J.P."/>
        </authorList>
    </citation>
    <scope>NUCLEOTIDE SEQUENCE</scope>
    <source>
        <strain evidence="4">Isolate 1-1 / race 1 (BBBD)</strain>
        <strain evidence="3">isolate 1-1 / race 1 (BBBD)</strain>
    </source>
</reference>
<dbReference type="OrthoDB" id="5418029at2759"/>
<gene>
    <name evidence="2" type="ORF">PTTG_25731</name>
</gene>
<feature type="transmembrane region" description="Helical" evidence="1">
    <location>
        <begin position="170"/>
        <end position="189"/>
    </location>
</feature>
<organism evidence="2">
    <name type="scientific">Puccinia triticina (isolate 1-1 / race 1 (BBBD))</name>
    <name type="common">Brown leaf rust fungus</name>
    <dbReference type="NCBI Taxonomy" id="630390"/>
    <lineage>
        <taxon>Eukaryota</taxon>
        <taxon>Fungi</taxon>
        <taxon>Dikarya</taxon>
        <taxon>Basidiomycota</taxon>
        <taxon>Pucciniomycotina</taxon>
        <taxon>Pucciniomycetes</taxon>
        <taxon>Pucciniales</taxon>
        <taxon>Pucciniaceae</taxon>
        <taxon>Puccinia</taxon>
    </lineage>
</organism>
<evidence type="ECO:0000256" key="1">
    <source>
        <dbReference type="SAM" id="Phobius"/>
    </source>
</evidence>
<reference evidence="2" key="2">
    <citation type="submission" date="2016-05" db="EMBL/GenBank/DDBJ databases">
        <title>Comparative analysis highlights variable genome content of wheat rusts and divergence of the mating loci.</title>
        <authorList>
            <person name="Cuomo C.A."/>
            <person name="Bakkeren G."/>
            <person name="Szabo L."/>
            <person name="Khalil H."/>
            <person name="Joly D."/>
            <person name="Goldberg J."/>
            <person name="Young S."/>
            <person name="Zeng Q."/>
            <person name="Fellers J."/>
        </authorList>
    </citation>
    <scope>NUCLEOTIDE SEQUENCE [LARGE SCALE GENOMIC DNA]</scope>
    <source>
        <strain evidence="2">1-1 BBBD Race 1</strain>
    </source>
</reference>